<dbReference type="InterPro" id="IPR036942">
    <property type="entry name" value="Beta-barrel_TonB_sf"/>
</dbReference>
<dbReference type="Pfam" id="PF00593">
    <property type="entry name" value="TonB_dep_Rec_b-barrel"/>
    <property type="match status" value="1"/>
</dbReference>
<proteinExistence type="inferred from homology"/>
<keyword evidence="9" id="KW-1185">Reference proteome</keyword>
<dbReference type="PANTHER" id="PTHR47234">
    <property type="match status" value="1"/>
</dbReference>
<accession>A0ABV7MDH5</accession>
<keyword evidence="8" id="KW-0675">Receptor</keyword>
<keyword evidence="3" id="KW-0998">Cell outer membrane</keyword>
<evidence type="ECO:0000256" key="3">
    <source>
        <dbReference type="ARBA" id="ARBA00023237"/>
    </source>
</evidence>
<gene>
    <name evidence="8" type="ORF">ACFONP_10960</name>
</gene>
<feature type="signal peptide" evidence="5">
    <location>
        <begin position="1"/>
        <end position="23"/>
    </location>
</feature>
<evidence type="ECO:0000259" key="7">
    <source>
        <dbReference type="Pfam" id="PF07715"/>
    </source>
</evidence>
<feature type="domain" description="TonB-dependent receptor-like beta-barrel" evidence="6">
    <location>
        <begin position="563"/>
        <end position="993"/>
    </location>
</feature>
<protein>
    <submittedName>
        <fullName evidence="8">TonB-dependent receptor domain-containing protein</fullName>
    </submittedName>
</protein>
<organism evidence="8 9">
    <name type="scientific">Parvularcula lutaonensis</name>
    <dbReference type="NCBI Taxonomy" id="491923"/>
    <lineage>
        <taxon>Bacteria</taxon>
        <taxon>Pseudomonadati</taxon>
        <taxon>Pseudomonadota</taxon>
        <taxon>Alphaproteobacteria</taxon>
        <taxon>Parvularculales</taxon>
        <taxon>Parvularculaceae</taxon>
        <taxon>Parvularcula</taxon>
    </lineage>
</organism>
<dbReference type="EMBL" id="JBHRVA010000003">
    <property type="protein sequence ID" value="MFC3303251.1"/>
    <property type="molecule type" value="Genomic_DNA"/>
</dbReference>
<dbReference type="SUPFAM" id="SSF56935">
    <property type="entry name" value="Porins"/>
    <property type="match status" value="1"/>
</dbReference>
<comment type="similarity">
    <text evidence="4">Belongs to the TonB-dependent receptor family.</text>
</comment>
<dbReference type="Gene3D" id="2.170.130.10">
    <property type="entry name" value="TonB-dependent receptor, plug domain"/>
    <property type="match status" value="1"/>
</dbReference>
<sequence>MKMLHLGVAASAIAIATASTAIAQDNQDDVDDSDVIVVTGSRLATDGTLEASGPVVAFGGGDIRDSGQIDIAALLRESPQLQASLPGSFSAFNGTPLGASLLNLRALGEERTLVLEDGRRHVAGIEGTAAVDVNTMSTALLGAVEVSTGGASSIYGADAVSGVVNFVMRDASDFDGLEIRTQAGVTDDGDAEEVFLSIANGFETADGRGSTVFAVEYQQTESILAGDRDFAGFGRGWLAPATGDAADPTFSNVWLVDQRLPISSSGGVIALGDGNTAGFSSAFVEVVSSGGQDGCRTIGSQNIPTCQFYERSTGVLRAFDVGEIYAGPFDAQGGDGVSAEPDDEILLPQSNRVLFQTRSEYELLPWMNAFFDAKFVTTRTQESNQVNGFNDDIPIDLANPFIPAPLRAQITQLQNEGIDPILVMSRDVLDATTRSNPVARRQTFRIVGGIEGAFEDLNMNYEVSFNYGRTDADISSFARVEDRYFAAIDAVVDPNTGDIVCRSDIDPNAVVPPASPFPAQNSNFQISTFEPGDGQCVPVNLFGDNSITRAAADFIFQEVVDRNDIEQRDFLATLAGDSEPWFTLPAGPIQYAIGYEWREEQSSYTPDALTRAGLTFGTIGSNGGPVNPSGGEYDVNEFFGEIRVPVVEGLPFAERIEVNGAYRYSDYSAFDETDTWNVGARWSIFENLTLRATQSRAVRVPNIGEAFAPTFTAFIGAGDDPCNPQFINAGSQFRAANCAALIPNIGSYNSTNFVSARIPGQSGGNPNLAPEEADTFTVGAVWQPAGEFGGALDGLIVTLDYYDIEIEGLIDSLSAFQIASNCVDLPDLNNPFCDAIDRDPTNGFITGFRSGLINLGSVETSGLDWRVDYSFDTPDVGGMASSVRVSSQGTHFLKNEEVRDPAQPDDVFDVLGEATRPEWIVNFNADWDLGESLTLGWRGRYESSQLLVGITNRDIESDPNFANIIENDGAFVHDFSVNYEISDRFEVYGGINNAFEEEPYLGSLSRPAGPRGRFFFIGLNANL</sequence>
<name>A0ABV7MDH5_9PROT</name>
<comment type="caution">
    <text evidence="8">The sequence shown here is derived from an EMBL/GenBank/DDBJ whole genome shotgun (WGS) entry which is preliminary data.</text>
</comment>
<comment type="subcellular location">
    <subcellularLocation>
        <location evidence="1 4">Cell outer membrane</location>
    </subcellularLocation>
</comment>
<evidence type="ECO:0000313" key="9">
    <source>
        <dbReference type="Proteomes" id="UP001595607"/>
    </source>
</evidence>
<dbReference type="RefSeq" id="WP_189575629.1">
    <property type="nucleotide sequence ID" value="NZ_BMXU01000002.1"/>
</dbReference>
<keyword evidence="5" id="KW-0732">Signal</keyword>
<dbReference type="InterPro" id="IPR012910">
    <property type="entry name" value="Plug_dom"/>
</dbReference>
<reference evidence="9" key="1">
    <citation type="journal article" date="2019" name="Int. J. Syst. Evol. Microbiol.">
        <title>The Global Catalogue of Microorganisms (GCM) 10K type strain sequencing project: providing services to taxonomists for standard genome sequencing and annotation.</title>
        <authorList>
            <consortium name="The Broad Institute Genomics Platform"/>
            <consortium name="The Broad Institute Genome Sequencing Center for Infectious Disease"/>
            <person name="Wu L."/>
            <person name="Ma J."/>
        </authorList>
    </citation>
    <scope>NUCLEOTIDE SEQUENCE [LARGE SCALE GENOMIC DNA]</scope>
    <source>
        <strain evidence="9">KCTC 22245</strain>
    </source>
</reference>
<keyword evidence="4" id="KW-0798">TonB box</keyword>
<evidence type="ECO:0000256" key="5">
    <source>
        <dbReference type="SAM" id="SignalP"/>
    </source>
</evidence>
<dbReference type="Pfam" id="PF07715">
    <property type="entry name" value="Plug"/>
    <property type="match status" value="1"/>
</dbReference>
<keyword evidence="2 4" id="KW-0472">Membrane</keyword>
<feature type="domain" description="TonB-dependent receptor plug" evidence="7">
    <location>
        <begin position="50"/>
        <end position="163"/>
    </location>
</feature>
<dbReference type="Proteomes" id="UP001595607">
    <property type="component" value="Unassembled WGS sequence"/>
</dbReference>
<dbReference type="InterPro" id="IPR000531">
    <property type="entry name" value="Beta-barrel_TonB"/>
</dbReference>
<evidence type="ECO:0000256" key="1">
    <source>
        <dbReference type="ARBA" id="ARBA00004442"/>
    </source>
</evidence>
<evidence type="ECO:0000259" key="6">
    <source>
        <dbReference type="Pfam" id="PF00593"/>
    </source>
</evidence>
<evidence type="ECO:0000313" key="8">
    <source>
        <dbReference type="EMBL" id="MFC3303251.1"/>
    </source>
</evidence>
<evidence type="ECO:0000256" key="4">
    <source>
        <dbReference type="RuleBase" id="RU003357"/>
    </source>
</evidence>
<dbReference type="PANTHER" id="PTHR47234:SF2">
    <property type="entry name" value="TONB-DEPENDENT RECEPTOR"/>
    <property type="match status" value="1"/>
</dbReference>
<dbReference type="InterPro" id="IPR037066">
    <property type="entry name" value="Plug_dom_sf"/>
</dbReference>
<evidence type="ECO:0000256" key="2">
    <source>
        <dbReference type="ARBA" id="ARBA00023136"/>
    </source>
</evidence>
<feature type="chain" id="PRO_5045297627" evidence="5">
    <location>
        <begin position="24"/>
        <end position="1023"/>
    </location>
</feature>
<dbReference type="Gene3D" id="2.40.170.20">
    <property type="entry name" value="TonB-dependent receptor, beta-barrel domain"/>
    <property type="match status" value="1"/>
</dbReference>